<protein>
    <submittedName>
        <fullName evidence="2">Uncharacterized protein</fullName>
    </submittedName>
</protein>
<accession>H0UIP2</accession>
<name>H0UIP2_9BACT</name>
<dbReference type="RefSeq" id="WP_008519504.1">
    <property type="nucleotide sequence ID" value="NZ_CM001376.1"/>
</dbReference>
<feature type="coiled-coil region" evidence="1">
    <location>
        <begin position="25"/>
        <end position="52"/>
    </location>
</feature>
<evidence type="ECO:0000313" key="3">
    <source>
        <dbReference type="Proteomes" id="UP000003806"/>
    </source>
</evidence>
<keyword evidence="1" id="KW-0175">Coiled coil</keyword>
<evidence type="ECO:0000256" key="1">
    <source>
        <dbReference type="SAM" id="Coils"/>
    </source>
</evidence>
<proteinExistence type="predicted"/>
<reference evidence="2 3" key="1">
    <citation type="submission" date="2011-11" db="EMBL/GenBank/DDBJ databases">
        <title>The Noncontiguous Finished genome of Jonquetella anthropi DSM 22815.</title>
        <authorList>
            <consortium name="US DOE Joint Genome Institute (JGI-PGF)"/>
            <person name="Lucas S."/>
            <person name="Copeland A."/>
            <person name="Lapidus A."/>
            <person name="Glavina del Rio T."/>
            <person name="Dalin E."/>
            <person name="Tice H."/>
            <person name="Bruce D."/>
            <person name="Goodwin L."/>
            <person name="Pitluck S."/>
            <person name="Peters L."/>
            <person name="Mikhailova N."/>
            <person name="Held B."/>
            <person name="Kyrpides N."/>
            <person name="Mavromatis K."/>
            <person name="Ivanova N."/>
            <person name="Markowitz V."/>
            <person name="Cheng J.-F."/>
            <person name="Hugenholtz P."/>
            <person name="Woyke T."/>
            <person name="Wu D."/>
            <person name="Gronow S."/>
            <person name="Wellnitz S."/>
            <person name="Brambilla E."/>
            <person name="Klenk H.-P."/>
            <person name="Eisen J.A."/>
        </authorList>
    </citation>
    <scope>NUCLEOTIDE SEQUENCE [LARGE SCALE GENOMIC DNA]</scope>
    <source>
        <strain evidence="2 3">DSM 22815</strain>
    </source>
</reference>
<dbReference type="InterPro" id="IPR054688">
    <property type="entry name" value="CD1247_N"/>
</dbReference>
<dbReference type="EMBL" id="CM001376">
    <property type="protein sequence ID" value="EHM13787.1"/>
    <property type="molecule type" value="Genomic_DNA"/>
</dbReference>
<evidence type="ECO:0000313" key="2">
    <source>
        <dbReference type="EMBL" id="EHM13787.1"/>
    </source>
</evidence>
<sequence>MSARERIAYLKGLLDGQKTPVSPTQSALLAALEALGDELDDLRRQTEERTEDCRELYSLFDGLDAQVDELAEHFEETDGEPNADELDQEFEEACCTSCGTHFFYHPSLIEDGAVRCPGCDAPVAVMAEAPEDE</sequence>
<dbReference type="Proteomes" id="UP000003806">
    <property type="component" value="Chromosome"/>
</dbReference>
<dbReference type="OrthoDB" id="6128at2"/>
<dbReference type="NCBIfam" id="NF045650">
    <property type="entry name" value="CD1247_Nterm"/>
    <property type="match status" value="1"/>
</dbReference>
<dbReference type="STRING" id="885272.JonanDRAFT_1423"/>
<dbReference type="HOGENOM" id="CLU_120403_0_0_0"/>
<dbReference type="eggNOG" id="ENOG5033HDS">
    <property type="taxonomic scope" value="Bacteria"/>
</dbReference>
<organism evidence="2 3">
    <name type="scientific">Jonquetella anthropi DSM 22815</name>
    <dbReference type="NCBI Taxonomy" id="885272"/>
    <lineage>
        <taxon>Bacteria</taxon>
        <taxon>Thermotogati</taxon>
        <taxon>Synergistota</taxon>
        <taxon>Synergistia</taxon>
        <taxon>Synergistales</taxon>
        <taxon>Dethiosulfovibrionaceae</taxon>
        <taxon>Jonquetella</taxon>
    </lineage>
</organism>
<keyword evidence="3" id="KW-1185">Reference proteome</keyword>
<gene>
    <name evidence="2" type="ORF">JonanDRAFT_1423</name>
</gene>
<dbReference type="AlphaFoldDB" id="H0UIP2"/>